<dbReference type="Pfam" id="PF18962">
    <property type="entry name" value="Por_Secre_tail"/>
    <property type="match status" value="1"/>
</dbReference>
<gene>
    <name evidence="5" type="ORF">DXU93_09850</name>
</gene>
<protein>
    <submittedName>
        <fullName evidence="5">T9SS C-terminal target domain-containing protein</fullName>
    </submittedName>
</protein>
<dbReference type="InterPro" id="IPR013320">
    <property type="entry name" value="ConA-like_dom_sf"/>
</dbReference>
<name>A0A3E1EXL4_9FLAO</name>
<comment type="caution">
    <text evidence="5">The sequence shown here is derived from an EMBL/GenBank/DDBJ whole genome shotgun (WGS) entry which is preliminary data.</text>
</comment>
<evidence type="ECO:0000259" key="4">
    <source>
        <dbReference type="SMART" id="SM00560"/>
    </source>
</evidence>
<dbReference type="Gene3D" id="2.60.120.200">
    <property type="match status" value="1"/>
</dbReference>
<dbReference type="RefSeq" id="WP_116881117.1">
    <property type="nucleotide sequence ID" value="NZ_QURB01000005.1"/>
</dbReference>
<dbReference type="Pfam" id="PF13385">
    <property type="entry name" value="Laminin_G_3"/>
    <property type="match status" value="1"/>
</dbReference>
<sequence length="554" mass="60538">MKKKLIYLAFATISIGSVQGQNALNLDGFDDHINTNLSGISGDNARTVEAWVKIPNANTTSQNVIVDWGVFAISQRSTFNVLNNRLRFEVGGAGQNGMTLLNDDTWHHVAYTYDPSDNDTVRFYVDGVADGKGRITTVNSGTTNNIRIGQRLDNNNNFAGSIDEVRIWNYARTASEISANMNTELCNQTNSLIAYFNFNEGTPGGSNTNLSSVLDLSSNLGYGNLSSFALTGSSSNFISGPGLTSGMSISAEEIVQCNSYTWPVNNTNYTTSGTYIESLTSSNNCDSIVTLNLTIVQPTYDTITMTACEEYIWNENGTTYTTSGVYSENYSNIGGCDSIKTLDLTIGMPYDETVTAIGCNEYYWDVNGETYTSSGNHTEVLQTASGCDSTITLDLSIVPLTNTVSMNEHGVLKADRSNISYQWIDCDTEMEIPGATNQEFEPTYNGSFKVVLDNGDCTDTSICLSINNVSVNTFKIEDFAIYPNPSNGSFKVEFNTPFTGLINITNISGKQIYNSALKDAQLTNLNLTQIENGIYFININDEKGNIYTKKVILE</sequence>
<feature type="chain" id="PRO_5017584149" evidence="3">
    <location>
        <begin position="21"/>
        <end position="554"/>
    </location>
</feature>
<evidence type="ECO:0000256" key="3">
    <source>
        <dbReference type="SAM" id="SignalP"/>
    </source>
</evidence>
<evidence type="ECO:0000256" key="1">
    <source>
        <dbReference type="ARBA" id="ARBA00022729"/>
    </source>
</evidence>
<feature type="signal peptide" evidence="3">
    <location>
        <begin position="1"/>
        <end position="20"/>
    </location>
</feature>
<evidence type="ECO:0000313" key="5">
    <source>
        <dbReference type="EMBL" id="RFC54278.1"/>
    </source>
</evidence>
<proteinExistence type="predicted"/>
<reference evidence="5 6" key="1">
    <citation type="submission" date="2018-08" db="EMBL/GenBank/DDBJ databases">
        <title>The draft genome squence of Brumimicrobium sp. N62.</title>
        <authorList>
            <person name="Du Z.-J."/>
            <person name="Luo H.-R."/>
        </authorList>
    </citation>
    <scope>NUCLEOTIDE SEQUENCE [LARGE SCALE GENOMIC DNA]</scope>
    <source>
        <strain evidence="5 6">N62</strain>
    </source>
</reference>
<feature type="domain" description="LamG-like jellyroll fold" evidence="4">
    <location>
        <begin position="44"/>
        <end position="175"/>
    </location>
</feature>
<dbReference type="NCBIfam" id="TIGR04183">
    <property type="entry name" value="Por_Secre_tail"/>
    <property type="match status" value="1"/>
</dbReference>
<evidence type="ECO:0000313" key="6">
    <source>
        <dbReference type="Proteomes" id="UP000257127"/>
    </source>
</evidence>
<dbReference type="Proteomes" id="UP000257127">
    <property type="component" value="Unassembled WGS sequence"/>
</dbReference>
<dbReference type="EMBL" id="QURB01000005">
    <property type="protein sequence ID" value="RFC54278.1"/>
    <property type="molecule type" value="Genomic_DNA"/>
</dbReference>
<dbReference type="OrthoDB" id="1391570at2"/>
<dbReference type="GO" id="GO:0005975">
    <property type="term" value="P:carbohydrate metabolic process"/>
    <property type="evidence" value="ECO:0007669"/>
    <property type="project" value="UniProtKB-ARBA"/>
</dbReference>
<dbReference type="InterPro" id="IPR026444">
    <property type="entry name" value="Secre_tail"/>
</dbReference>
<dbReference type="AlphaFoldDB" id="A0A3E1EXL4"/>
<dbReference type="SMART" id="SM00560">
    <property type="entry name" value="LamGL"/>
    <property type="match status" value="1"/>
</dbReference>
<dbReference type="SUPFAM" id="SSF49899">
    <property type="entry name" value="Concanavalin A-like lectins/glucanases"/>
    <property type="match status" value="1"/>
</dbReference>
<evidence type="ECO:0000256" key="2">
    <source>
        <dbReference type="ARBA" id="ARBA00023157"/>
    </source>
</evidence>
<dbReference type="GO" id="GO:0004553">
    <property type="term" value="F:hydrolase activity, hydrolyzing O-glycosyl compounds"/>
    <property type="evidence" value="ECO:0007669"/>
    <property type="project" value="UniProtKB-ARBA"/>
</dbReference>
<keyword evidence="2" id="KW-1015">Disulfide bond</keyword>
<accession>A0A3E1EXL4</accession>
<keyword evidence="1 3" id="KW-0732">Signal</keyword>
<keyword evidence="6" id="KW-1185">Reference proteome</keyword>
<organism evidence="5 6">
    <name type="scientific">Brumimicrobium aurantiacum</name>
    <dbReference type="NCBI Taxonomy" id="1737063"/>
    <lineage>
        <taxon>Bacteria</taxon>
        <taxon>Pseudomonadati</taxon>
        <taxon>Bacteroidota</taxon>
        <taxon>Flavobacteriia</taxon>
        <taxon>Flavobacteriales</taxon>
        <taxon>Crocinitomicaceae</taxon>
        <taxon>Brumimicrobium</taxon>
    </lineage>
</organism>
<dbReference type="InterPro" id="IPR006558">
    <property type="entry name" value="LamG-like"/>
</dbReference>